<dbReference type="PANTHER" id="PTHR43798:SF31">
    <property type="entry name" value="AB HYDROLASE SUPERFAMILY PROTEIN YCLE"/>
    <property type="match status" value="1"/>
</dbReference>
<dbReference type="KEGG" id="wcb:AO080_02470"/>
<keyword evidence="2" id="KW-0645">Protease</keyword>
<reference evidence="2 3" key="1">
    <citation type="journal article" date="2015" name="Microbiology (Mosc.)">
        <title>Genomics of the Weissella cibaria species with an examination of its metabolic traits.</title>
        <authorList>
            <person name="Lynch K.M."/>
            <person name="Lucid A."/>
            <person name="Arendt E.K."/>
            <person name="Sleator R.D."/>
            <person name="Lucey B."/>
            <person name="Coffey A."/>
        </authorList>
    </citation>
    <scope>NUCLEOTIDE SEQUENCE [LARGE SCALE GENOMIC DNA]</scope>
    <source>
        <strain evidence="2 3">MG1</strain>
    </source>
</reference>
<sequence>MAFFNFNGSQLSYQTFGNPGNPALLLLHGNNGSQHDFKRHVTYLVPDFYVITQDARGHGQSTSNTDHLTYSLLAQDVEALRQELHITHWHIVGYSDGANLALRYTLDFPGHTDTMVLNAPNLTLSGVQAPVMALATGIDWLLRRTRYLSKFLHARWLQTQLMFESPHISKADLRLVPNRTLVLVGQFDFIKRQHSENIANSLPNGQLMVVKFRSHLFIQVSPHAFTKIVRQFIKELFI</sequence>
<dbReference type="eggNOG" id="COG0596">
    <property type="taxonomic scope" value="Bacteria"/>
</dbReference>
<dbReference type="InterPro" id="IPR000073">
    <property type="entry name" value="AB_hydrolase_1"/>
</dbReference>
<dbReference type="InterPro" id="IPR050266">
    <property type="entry name" value="AB_hydrolase_sf"/>
</dbReference>
<dbReference type="RefSeq" id="WP_043707896.1">
    <property type="nucleotide sequence ID" value="NZ_CP012873.1"/>
</dbReference>
<accession>A0A0D1M044</accession>
<evidence type="ECO:0000256" key="1">
    <source>
        <dbReference type="ARBA" id="ARBA00022801"/>
    </source>
</evidence>
<comment type="caution">
    <text evidence="2">The sequence shown here is derived from an EMBL/GenBank/DDBJ whole genome shotgun (WGS) entry which is preliminary data.</text>
</comment>
<dbReference type="EC" id="3.4.11.5" evidence="2"/>
<dbReference type="Gene3D" id="3.40.50.1820">
    <property type="entry name" value="alpha/beta hydrolase"/>
    <property type="match status" value="1"/>
</dbReference>
<keyword evidence="3" id="KW-1185">Reference proteome</keyword>
<proteinExistence type="predicted"/>
<protein>
    <submittedName>
        <fullName evidence="2">Pip protein</fullName>
        <ecNumber evidence="2">3.4.11.5</ecNumber>
    </submittedName>
</protein>
<dbReference type="Proteomes" id="UP000032287">
    <property type="component" value="Unassembled WGS sequence"/>
</dbReference>
<keyword evidence="2" id="KW-0031">Aminopeptidase</keyword>
<organism evidence="2 3">
    <name type="scientific">Weissella cibaria</name>
    <dbReference type="NCBI Taxonomy" id="137591"/>
    <lineage>
        <taxon>Bacteria</taxon>
        <taxon>Bacillati</taxon>
        <taxon>Bacillota</taxon>
        <taxon>Bacilli</taxon>
        <taxon>Lactobacillales</taxon>
        <taxon>Lactobacillaceae</taxon>
        <taxon>Weissella</taxon>
    </lineage>
</organism>
<evidence type="ECO:0000313" key="3">
    <source>
        <dbReference type="Proteomes" id="UP000032287"/>
    </source>
</evidence>
<name>A0A0D1M044_9LACO</name>
<dbReference type="SUPFAM" id="SSF53474">
    <property type="entry name" value="alpha/beta-Hydrolases"/>
    <property type="match status" value="1"/>
</dbReference>
<dbReference type="InterPro" id="IPR029058">
    <property type="entry name" value="AB_hydrolase_fold"/>
</dbReference>
<gene>
    <name evidence="2" type="primary">pip</name>
    <name evidence="2" type="ORF">QX99_00118</name>
</gene>
<evidence type="ECO:0000313" key="2">
    <source>
        <dbReference type="EMBL" id="KIU22614.1"/>
    </source>
</evidence>
<dbReference type="GO" id="GO:0004177">
    <property type="term" value="F:aminopeptidase activity"/>
    <property type="evidence" value="ECO:0007669"/>
    <property type="project" value="UniProtKB-KW"/>
</dbReference>
<dbReference type="Pfam" id="PF00561">
    <property type="entry name" value="Abhydrolase_1"/>
    <property type="match status" value="1"/>
</dbReference>
<dbReference type="AlphaFoldDB" id="A0A0D1M044"/>
<dbReference type="OrthoDB" id="9805423at2"/>
<dbReference type="GO" id="GO:0016020">
    <property type="term" value="C:membrane"/>
    <property type="evidence" value="ECO:0007669"/>
    <property type="project" value="TreeGrafter"/>
</dbReference>
<dbReference type="EMBL" id="JWHU01000001">
    <property type="protein sequence ID" value="KIU22614.1"/>
    <property type="molecule type" value="Genomic_DNA"/>
</dbReference>
<dbReference type="STRING" id="137591.AO080_02470"/>
<dbReference type="PANTHER" id="PTHR43798">
    <property type="entry name" value="MONOACYLGLYCEROL LIPASE"/>
    <property type="match status" value="1"/>
</dbReference>
<keyword evidence="1 2" id="KW-0378">Hydrolase</keyword>
<dbReference type="PATRIC" id="fig|137591.25.peg.116"/>